<name>A0A8B8AEB4_CRAVI</name>
<protein>
    <submittedName>
        <fullName evidence="5">Uncharacterized protein LOC111101528</fullName>
    </submittedName>
</protein>
<feature type="transmembrane region" description="Helical" evidence="2">
    <location>
        <begin position="184"/>
        <end position="208"/>
    </location>
</feature>
<keyword evidence="4" id="KW-1185">Reference proteome</keyword>
<feature type="compositionally biased region" description="Low complexity" evidence="1">
    <location>
        <begin position="99"/>
        <end position="113"/>
    </location>
</feature>
<dbReference type="KEGG" id="cvn:111101528"/>
<dbReference type="OrthoDB" id="6157716at2759"/>
<dbReference type="GeneID" id="111101528"/>
<dbReference type="RefSeq" id="XP_022289761.1">
    <property type="nucleotide sequence ID" value="XM_022434053.1"/>
</dbReference>
<organism evidence="4 5">
    <name type="scientific">Crassostrea virginica</name>
    <name type="common">Eastern oyster</name>
    <dbReference type="NCBI Taxonomy" id="6565"/>
    <lineage>
        <taxon>Eukaryota</taxon>
        <taxon>Metazoa</taxon>
        <taxon>Spiralia</taxon>
        <taxon>Lophotrochozoa</taxon>
        <taxon>Mollusca</taxon>
        <taxon>Bivalvia</taxon>
        <taxon>Autobranchia</taxon>
        <taxon>Pteriomorphia</taxon>
        <taxon>Ostreida</taxon>
        <taxon>Ostreoidea</taxon>
        <taxon>Ostreidae</taxon>
        <taxon>Crassostrea</taxon>
    </lineage>
</organism>
<dbReference type="AlphaFoldDB" id="A0A8B8AEB4"/>
<keyword evidence="3" id="KW-0732">Signal</keyword>
<evidence type="ECO:0000256" key="1">
    <source>
        <dbReference type="SAM" id="MobiDB-lite"/>
    </source>
</evidence>
<gene>
    <name evidence="5" type="primary">LOC111101528</name>
</gene>
<feature type="region of interest" description="Disordered" evidence="1">
    <location>
        <begin position="89"/>
        <end position="115"/>
    </location>
</feature>
<feature type="chain" id="PRO_5034273077" evidence="3">
    <location>
        <begin position="19"/>
        <end position="220"/>
    </location>
</feature>
<dbReference type="Proteomes" id="UP000694844">
    <property type="component" value="Chromosome 6"/>
</dbReference>
<evidence type="ECO:0000313" key="4">
    <source>
        <dbReference type="Proteomes" id="UP000694844"/>
    </source>
</evidence>
<evidence type="ECO:0000313" key="5">
    <source>
        <dbReference type="RefSeq" id="XP_022289761.1"/>
    </source>
</evidence>
<keyword evidence="2" id="KW-0812">Transmembrane</keyword>
<proteinExistence type="predicted"/>
<keyword evidence="2" id="KW-1133">Transmembrane helix</keyword>
<feature type="signal peptide" evidence="3">
    <location>
        <begin position="1"/>
        <end position="18"/>
    </location>
</feature>
<accession>A0A8B8AEB4</accession>
<evidence type="ECO:0000256" key="3">
    <source>
        <dbReference type="SAM" id="SignalP"/>
    </source>
</evidence>
<sequence length="220" mass="24485">MLRVTVLLMITLCGQVLADTETCEEGQLKGLCDCNRNSKCLHGLWQQEEYTPNGQKYADICRNCTEEDNKGGCSEQRAKVVCNGTSLNNDGNTSHGNDESTTSSTTEQTTDSTGGDVEMCPCECEFKEQIEFWKNKPPKELDDIIESKIIEMKKELQVNLSQLTSTKIKKISAPDSRMSASMTGYVGVVFIVLVLGSIVILDFPTLVLQVQRLFRRLKAK</sequence>
<keyword evidence="2" id="KW-0472">Membrane</keyword>
<reference evidence="5" key="1">
    <citation type="submission" date="2025-08" db="UniProtKB">
        <authorList>
            <consortium name="RefSeq"/>
        </authorList>
    </citation>
    <scope>IDENTIFICATION</scope>
    <source>
        <tissue evidence="5">Whole sample</tissue>
    </source>
</reference>
<evidence type="ECO:0000256" key="2">
    <source>
        <dbReference type="SAM" id="Phobius"/>
    </source>
</evidence>